<evidence type="ECO:0000313" key="3">
    <source>
        <dbReference type="EMBL" id="ETS76709.1"/>
    </source>
</evidence>
<dbReference type="CDD" id="cd00985">
    <property type="entry name" value="Maf_Ham1"/>
    <property type="match status" value="1"/>
</dbReference>
<dbReference type="Gene3D" id="3.90.950.10">
    <property type="match status" value="1"/>
</dbReference>
<reference evidence="4" key="1">
    <citation type="journal article" date="2015" name="BMC Genomics">
        <title>Genomic and transcriptomic analysis of the endophytic fungus Pestalotiopsis fici reveals its lifestyle and high potential for synthesis of natural products.</title>
        <authorList>
            <person name="Wang X."/>
            <person name="Zhang X."/>
            <person name="Liu L."/>
            <person name="Xiang M."/>
            <person name="Wang W."/>
            <person name="Sun X."/>
            <person name="Che Y."/>
            <person name="Guo L."/>
            <person name="Liu G."/>
            <person name="Guo L."/>
            <person name="Wang C."/>
            <person name="Yin W.B."/>
            <person name="Stadler M."/>
            <person name="Zhang X."/>
            <person name="Liu X."/>
        </authorList>
    </citation>
    <scope>NUCLEOTIDE SEQUENCE [LARGE SCALE GENOMIC DNA]</scope>
    <source>
        <strain evidence="4">W106-1 / CGMCC3.15140</strain>
    </source>
</reference>
<dbReference type="SUPFAM" id="SSF52972">
    <property type="entry name" value="ITPase-like"/>
    <property type="match status" value="1"/>
</dbReference>
<sequence>MASPPIVNFITGNANKLREVKHILEPAITVNSQSVDLPELQGTVEEVTLEKCRVAAQQVGGPVLVEDTCLCFNALGGLPGPYM</sequence>
<dbReference type="PANTHER" id="PTHR11067:SF9">
    <property type="entry name" value="INOSINE TRIPHOSPHATE PYROPHOSPHATASE"/>
    <property type="match status" value="1"/>
</dbReference>
<dbReference type="STRING" id="1229662.W3WSB1"/>
<evidence type="ECO:0000256" key="1">
    <source>
        <dbReference type="ARBA" id="ARBA00008023"/>
    </source>
</evidence>
<dbReference type="RefSeq" id="XP_007838868.1">
    <property type="nucleotide sequence ID" value="XM_007840677.1"/>
</dbReference>
<dbReference type="OrthoDB" id="6288734at2759"/>
<dbReference type="GO" id="GO:0005737">
    <property type="term" value="C:cytoplasm"/>
    <property type="evidence" value="ECO:0007669"/>
    <property type="project" value="TreeGrafter"/>
</dbReference>
<name>W3WSB1_PESFW</name>
<dbReference type="HOGENOM" id="CLU_082080_1_2_1"/>
<accession>W3WSB1</accession>
<evidence type="ECO:0000256" key="2">
    <source>
        <dbReference type="ARBA" id="ARBA00022801"/>
    </source>
</evidence>
<gene>
    <name evidence="3" type="ORF">PFICI_12096</name>
</gene>
<dbReference type="GeneID" id="19277109"/>
<proteinExistence type="inferred from homology"/>
<dbReference type="InterPro" id="IPR002637">
    <property type="entry name" value="RdgB/HAM1"/>
</dbReference>
<dbReference type="InterPro" id="IPR029001">
    <property type="entry name" value="ITPase-like_fam"/>
</dbReference>
<dbReference type="Proteomes" id="UP000030651">
    <property type="component" value="Unassembled WGS sequence"/>
</dbReference>
<keyword evidence="2" id="KW-0378">Hydrolase</keyword>
<organism evidence="3 4">
    <name type="scientific">Pestalotiopsis fici (strain W106-1 / CGMCC3.15140)</name>
    <dbReference type="NCBI Taxonomy" id="1229662"/>
    <lineage>
        <taxon>Eukaryota</taxon>
        <taxon>Fungi</taxon>
        <taxon>Dikarya</taxon>
        <taxon>Ascomycota</taxon>
        <taxon>Pezizomycotina</taxon>
        <taxon>Sordariomycetes</taxon>
        <taxon>Xylariomycetidae</taxon>
        <taxon>Amphisphaeriales</taxon>
        <taxon>Sporocadaceae</taxon>
        <taxon>Pestalotiopsis</taxon>
    </lineage>
</organism>
<dbReference type="Pfam" id="PF01725">
    <property type="entry name" value="Ham1p_like"/>
    <property type="match status" value="1"/>
</dbReference>
<dbReference type="GO" id="GO:0047429">
    <property type="term" value="F:nucleoside triphosphate diphosphatase activity"/>
    <property type="evidence" value="ECO:0007669"/>
    <property type="project" value="InterPro"/>
</dbReference>
<dbReference type="OMA" id="QTEIWEM"/>
<protein>
    <recommendedName>
        <fullName evidence="5">Inosine triphosphate pyrophosphatase</fullName>
    </recommendedName>
</protein>
<comment type="similarity">
    <text evidence="1">Belongs to the HAM1 NTPase family.</text>
</comment>
<dbReference type="EMBL" id="KI912117">
    <property type="protein sequence ID" value="ETS76709.1"/>
    <property type="molecule type" value="Genomic_DNA"/>
</dbReference>
<evidence type="ECO:0000313" key="4">
    <source>
        <dbReference type="Proteomes" id="UP000030651"/>
    </source>
</evidence>
<keyword evidence="4" id="KW-1185">Reference proteome</keyword>
<dbReference type="PANTHER" id="PTHR11067">
    <property type="entry name" value="INOSINE TRIPHOSPHATE PYROPHOSPHATASE/HAM1 PROTEIN"/>
    <property type="match status" value="1"/>
</dbReference>
<dbReference type="GO" id="GO:0009143">
    <property type="term" value="P:nucleoside triphosphate catabolic process"/>
    <property type="evidence" value="ECO:0007669"/>
    <property type="project" value="InterPro"/>
</dbReference>
<dbReference type="AlphaFoldDB" id="W3WSB1"/>
<dbReference type="eggNOG" id="KOG3222">
    <property type="taxonomic scope" value="Eukaryota"/>
</dbReference>
<dbReference type="InParanoid" id="W3WSB1"/>
<dbReference type="KEGG" id="pfy:PFICI_12096"/>
<evidence type="ECO:0008006" key="5">
    <source>
        <dbReference type="Google" id="ProtNLM"/>
    </source>
</evidence>